<evidence type="ECO:0000313" key="2">
    <source>
        <dbReference type="Proteomes" id="UP000031599"/>
    </source>
</evidence>
<protein>
    <submittedName>
        <fullName evidence="1">Uncharacterized protein</fullName>
    </submittedName>
</protein>
<proteinExistence type="predicted"/>
<accession>A0A0C1ZM00</accession>
<dbReference type="EMBL" id="JMCC02000168">
    <property type="protein sequence ID" value="KIG11878.1"/>
    <property type="molecule type" value="Genomic_DNA"/>
</dbReference>
<reference evidence="1 2" key="1">
    <citation type="submission" date="2014-12" db="EMBL/GenBank/DDBJ databases">
        <title>Genome assembly of Enhygromyxa salina DSM 15201.</title>
        <authorList>
            <person name="Sharma G."/>
            <person name="Subramanian S."/>
        </authorList>
    </citation>
    <scope>NUCLEOTIDE SEQUENCE [LARGE SCALE GENOMIC DNA]</scope>
    <source>
        <strain evidence="1 2">DSM 15201</strain>
    </source>
</reference>
<comment type="caution">
    <text evidence="1">The sequence shown here is derived from an EMBL/GenBank/DDBJ whole genome shotgun (WGS) entry which is preliminary data.</text>
</comment>
<dbReference type="Proteomes" id="UP000031599">
    <property type="component" value="Unassembled WGS sequence"/>
</dbReference>
<name>A0A0C1ZM00_9BACT</name>
<evidence type="ECO:0000313" key="1">
    <source>
        <dbReference type="EMBL" id="KIG11878.1"/>
    </source>
</evidence>
<dbReference type="AlphaFoldDB" id="A0A0C1ZM00"/>
<sequence length="57" mass="6569">MELLMALGRYTGAVTAIDASLFGDPNEPDRLMTRARARLPARSLRRQRVRVRRSRSR</sequence>
<organism evidence="1 2">
    <name type="scientific">Enhygromyxa salina</name>
    <dbReference type="NCBI Taxonomy" id="215803"/>
    <lineage>
        <taxon>Bacteria</taxon>
        <taxon>Pseudomonadati</taxon>
        <taxon>Myxococcota</taxon>
        <taxon>Polyangia</taxon>
        <taxon>Nannocystales</taxon>
        <taxon>Nannocystaceae</taxon>
        <taxon>Enhygromyxa</taxon>
    </lineage>
</organism>
<gene>
    <name evidence="1" type="ORF">DB30_02325</name>
</gene>